<comment type="caution">
    <text evidence="6">The sequence shown here is derived from an EMBL/GenBank/DDBJ whole genome shotgun (WGS) entry which is preliminary data.</text>
</comment>
<evidence type="ECO:0000256" key="2">
    <source>
        <dbReference type="ARBA" id="ARBA00022603"/>
    </source>
</evidence>
<dbReference type="RefSeq" id="WP_045080430.1">
    <property type="nucleotide sequence ID" value="NZ_JSVU01000004.1"/>
</dbReference>
<organism evidence="6 7">
    <name type="scientific">Aequorivita vladivostokensis</name>
    <dbReference type="NCBI Taxonomy" id="171194"/>
    <lineage>
        <taxon>Bacteria</taxon>
        <taxon>Pseudomonadati</taxon>
        <taxon>Bacteroidota</taxon>
        <taxon>Flavobacteriia</taxon>
        <taxon>Flavobacteriales</taxon>
        <taxon>Flavobacteriaceae</taxon>
        <taxon>Aequorivita</taxon>
    </lineage>
</organism>
<proteinExistence type="predicted"/>
<protein>
    <recommendedName>
        <fullName evidence="1">site-specific DNA-methyltransferase (adenine-specific)</fullName>
        <ecNumber evidence="1">2.1.1.72</ecNumber>
    </recommendedName>
</protein>
<dbReference type="PRINTS" id="PR00505">
    <property type="entry name" value="D12N6MTFRASE"/>
</dbReference>
<keyword evidence="3" id="KW-0808">Transferase</keyword>
<keyword evidence="4" id="KW-0949">S-adenosyl-L-methionine</keyword>
<dbReference type="Pfam" id="PF02086">
    <property type="entry name" value="MethyltransfD12"/>
    <property type="match status" value="1"/>
</dbReference>
<dbReference type="InterPro" id="IPR012327">
    <property type="entry name" value="MeTrfase_D12"/>
</dbReference>
<accession>A0ABR5DIS9</accession>
<dbReference type="PROSITE" id="PS00092">
    <property type="entry name" value="N6_MTASE"/>
    <property type="match status" value="1"/>
</dbReference>
<keyword evidence="7" id="KW-1185">Reference proteome</keyword>
<evidence type="ECO:0000256" key="1">
    <source>
        <dbReference type="ARBA" id="ARBA00011900"/>
    </source>
</evidence>
<dbReference type="Proteomes" id="UP000033497">
    <property type="component" value="Unassembled WGS sequence"/>
</dbReference>
<evidence type="ECO:0000313" key="7">
    <source>
        <dbReference type="Proteomes" id="UP000033497"/>
    </source>
</evidence>
<keyword evidence="2 6" id="KW-0489">Methyltransferase</keyword>
<evidence type="ECO:0000313" key="6">
    <source>
        <dbReference type="EMBL" id="KJJ38682.1"/>
    </source>
</evidence>
<dbReference type="InterPro" id="IPR029063">
    <property type="entry name" value="SAM-dependent_MTases_sf"/>
</dbReference>
<reference evidence="6 7" key="1">
    <citation type="submission" date="2014-10" db="EMBL/GenBank/DDBJ databases">
        <title>Genome sequencing of Vitellibacter vladivostokensis KMM 3516.</title>
        <authorList>
            <person name="Thevarajoo S."/>
            <person name="Selvaratnam C."/>
            <person name="Goh K.M."/>
            <person name="Chong C.S."/>
        </authorList>
    </citation>
    <scope>NUCLEOTIDE SEQUENCE [LARGE SCALE GENOMIC DNA]</scope>
    <source>
        <strain evidence="6 7">KMM 3516</strain>
    </source>
</reference>
<dbReference type="EC" id="2.1.1.72" evidence="1"/>
<dbReference type="EMBL" id="JSVU01000004">
    <property type="protein sequence ID" value="KJJ38682.1"/>
    <property type="molecule type" value="Genomic_DNA"/>
</dbReference>
<evidence type="ECO:0000256" key="5">
    <source>
        <dbReference type="ARBA" id="ARBA00047942"/>
    </source>
</evidence>
<gene>
    <name evidence="6" type="ORF">MB09_08335</name>
</gene>
<comment type="catalytic activity">
    <reaction evidence="5">
        <text>a 2'-deoxyadenosine in DNA + S-adenosyl-L-methionine = an N(6)-methyl-2'-deoxyadenosine in DNA + S-adenosyl-L-homocysteine + H(+)</text>
        <dbReference type="Rhea" id="RHEA:15197"/>
        <dbReference type="Rhea" id="RHEA-COMP:12418"/>
        <dbReference type="Rhea" id="RHEA-COMP:12419"/>
        <dbReference type="ChEBI" id="CHEBI:15378"/>
        <dbReference type="ChEBI" id="CHEBI:57856"/>
        <dbReference type="ChEBI" id="CHEBI:59789"/>
        <dbReference type="ChEBI" id="CHEBI:90615"/>
        <dbReference type="ChEBI" id="CHEBI:90616"/>
        <dbReference type="EC" id="2.1.1.72"/>
    </reaction>
</comment>
<dbReference type="SUPFAM" id="SSF53335">
    <property type="entry name" value="S-adenosyl-L-methionine-dependent methyltransferases"/>
    <property type="match status" value="1"/>
</dbReference>
<name>A0ABR5DIS9_9FLAO</name>
<dbReference type="GO" id="GO:0032259">
    <property type="term" value="P:methylation"/>
    <property type="evidence" value="ECO:0007669"/>
    <property type="project" value="UniProtKB-KW"/>
</dbReference>
<sequence>MNYIGSKHKLSSFIFETVTETCGNGLSQKTFCDLFAGTGIVGRNFKPHVKLVIANDVEYYSYVLNRNYIGNNFEFDYEAFLNELNALKRKKGFVFENYSEGGKAGRNYFTSENGQKIDAVRIQIENWKEASTITEDQYFFLLASLLESADKVANTASVYGAYLKHIKRSAAKTMVIQPALIEKDLFSEVLPLQKNQIFQKDANQLIKEIKGDILYLDPPYNARQYGANYHLLNTIAKYDTFVPKGKTGLRDYYKSDWCKTGEVLKSFAELIENAQFPYIFLSYNNEGLMGQKEVQTVMERFGKYTLKTKKYQRFKADKTENRNHKATETFEYLHILEKYFGSAQ</sequence>
<evidence type="ECO:0000256" key="3">
    <source>
        <dbReference type="ARBA" id="ARBA00022679"/>
    </source>
</evidence>
<dbReference type="Gene3D" id="3.40.50.150">
    <property type="entry name" value="Vaccinia Virus protein VP39"/>
    <property type="match status" value="2"/>
</dbReference>
<dbReference type="InterPro" id="IPR002052">
    <property type="entry name" value="DNA_methylase_N6_adenine_CS"/>
</dbReference>
<dbReference type="GO" id="GO:0008168">
    <property type="term" value="F:methyltransferase activity"/>
    <property type="evidence" value="ECO:0007669"/>
    <property type="project" value="UniProtKB-KW"/>
</dbReference>
<evidence type="ECO:0000256" key="4">
    <source>
        <dbReference type="ARBA" id="ARBA00022691"/>
    </source>
</evidence>